<organism evidence="2">
    <name type="scientific">mine drainage metagenome</name>
    <dbReference type="NCBI Taxonomy" id="410659"/>
    <lineage>
        <taxon>unclassified sequences</taxon>
        <taxon>metagenomes</taxon>
        <taxon>ecological metagenomes</taxon>
    </lineage>
</organism>
<sequence>MVTRNNNTPAVLAGYQQGYTLAEITYNGPLLLLPEAVSKALVEDQKAAELAEEEKIRAEEAGKTATKLADIVACVPAQNADGTFNELSRIRVNTNFDLTDAQDLAIEITKRVPPLKNTASHHFSQTFLVAVILDVVYNKDKDSERSLKSVAEFIDHPGWDNKKQLIHWFINYKINDNRAFQQPQAAEWAADLRRKLESLSDDVAEVLLMRCSNHWKSALSCKAGKKKSKVRASIRIFDQAAISKARAAVLNAPADRRGGGEQMLDEAEIDEGFRLVPNPSKAIPRLEAFKAQFENLVDPISRLQMDLTLAAAMPPEEFRVTPILLLGDSGIGKTYLAMALADALGVHSDKITAGGTQGGFVLTGSHLSWTGARPGTIFTLLAEGKSATPVLVIDEVDKIEDGRFPVLPVLLDLFETKTARSFKDEFFEMQIDASRIIFVLTANSLEGVPAPLLSRVEVFDVPRPEPEQRLRIMKHEADQLRKMTKKKITLDKSSSEALAERVDIDLRKTTRLVREAFTLAMRAGEDVATLLLPKPTGRLRIGF</sequence>
<dbReference type="InterPro" id="IPR003959">
    <property type="entry name" value="ATPase_AAA_core"/>
</dbReference>
<dbReference type="PANTHER" id="PTHR43718">
    <property type="entry name" value="LON PROTEASE"/>
    <property type="match status" value="1"/>
</dbReference>
<feature type="domain" description="AAA+ ATPase" evidence="1">
    <location>
        <begin position="319"/>
        <end position="463"/>
    </location>
</feature>
<dbReference type="EMBL" id="MLJW01000556">
    <property type="protein sequence ID" value="OIQ85261.1"/>
    <property type="molecule type" value="Genomic_DNA"/>
</dbReference>
<dbReference type="SUPFAM" id="SSF52540">
    <property type="entry name" value="P-loop containing nucleoside triphosphate hydrolases"/>
    <property type="match status" value="1"/>
</dbReference>
<dbReference type="GO" id="GO:0005524">
    <property type="term" value="F:ATP binding"/>
    <property type="evidence" value="ECO:0007669"/>
    <property type="project" value="InterPro"/>
</dbReference>
<dbReference type="InterPro" id="IPR003593">
    <property type="entry name" value="AAA+_ATPase"/>
</dbReference>
<protein>
    <submittedName>
        <fullName evidence="2">Lon protease</fullName>
        <ecNumber evidence="2">3.4.21.53</ecNumber>
    </submittedName>
</protein>
<dbReference type="GO" id="GO:0007005">
    <property type="term" value="P:mitochondrion organization"/>
    <property type="evidence" value="ECO:0007669"/>
    <property type="project" value="TreeGrafter"/>
</dbReference>
<dbReference type="EC" id="3.4.21.53" evidence="2"/>
<dbReference type="PANTHER" id="PTHR43718:SF2">
    <property type="entry name" value="LON PROTEASE HOMOLOG, MITOCHONDRIAL"/>
    <property type="match status" value="1"/>
</dbReference>
<dbReference type="InterPro" id="IPR027417">
    <property type="entry name" value="P-loop_NTPase"/>
</dbReference>
<reference evidence="2" key="1">
    <citation type="submission" date="2016-10" db="EMBL/GenBank/DDBJ databases">
        <title>Sequence of Gallionella enrichment culture.</title>
        <authorList>
            <person name="Poehlein A."/>
            <person name="Muehling M."/>
            <person name="Daniel R."/>
        </authorList>
    </citation>
    <scope>NUCLEOTIDE SEQUENCE</scope>
</reference>
<keyword evidence="2" id="KW-0645">Protease</keyword>
<dbReference type="GO" id="GO:0003697">
    <property type="term" value="F:single-stranded DNA binding"/>
    <property type="evidence" value="ECO:0007669"/>
    <property type="project" value="TreeGrafter"/>
</dbReference>
<name>A0A1J5RAT9_9ZZZZ</name>
<dbReference type="GO" id="GO:0005759">
    <property type="term" value="C:mitochondrial matrix"/>
    <property type="evidence" value="ECO:0007669"/>
    <property type="project" value="TreeGrafter"/>
</dbReference>
<gene>
    <name evidence="2" type="primary">lon_19</name>
    <name evidence="2" type="ORF">GALL_328890</name>
</gene>
<comment type="caution">
    <text evidence="2">The sequence shown here is derived from an EMBL/GenBank/DDBJ whole genome shotgun (WGS) entry which is preliminary data.</text>
</comment>
<dbReference type="GO" id="GO:0004252">
    <property type="term" value="F:serine-type endopeptidase activity"/>
    <property type="evidence" value="ECO:0007669"/>
    <property type="project" value="UniProtKB-EC"/>
</dbReference>
<proteinExistence type="predicted"/>
<dbReference type="GO" id="GO:0051131">
    <property type="term" value="P:chaperone-mediated protein complex assembly"/>
    <property type="evidence" value="ECO:0007669"/>
    <property type="project" value="TreeGrafter"/>
</dbReference>
<evidence type="ECO:0000259" key="1">
    <source>
        <dbReference type="SMART" id="SM00382"/>
    </source>
</evidence>
<dbReference type="GO" id="GO:0006515">
    <property type="term" value="P:protein quality control for misfolded or incompletely synthesized proteins"/>
    <property type="evidence" value="ECO:0007669"/>
    <property type="project" value="TreeGrafter"/>
</dbReference>
<dbReference type="AlphaFoldDB" id="A0A1J5RAT9"/>
<dbReference type="Gene3D" id="3.40.50.300">
    <property type="entry name" value="P-loop containing nucleotide triphosphate hydrolases"/>
    <property type="match status" value="1"/>
</dbReference>
<evidence type="ECO:0000313" key="2">
    <source>
        <dbReference type="EMBL" id="OIQ85261.1"/>
    </source>
</evidence>
<dbReference type="Pfam" id="PF00004">
    <property type="entry name" value="AAA"/>
    <property type="match status" value="1"/>
</dbReference>
<keyword evidence="2" id="KW-0378">Hydrolase</keyword>
<dbReference type="GO" id="GO:0016887">
    <property type="term" value="F:ATP hydrolysis activity"/>
    <property type="evidence" value="ECO:0007669"/>
    <property type="project" value="InterPro"/>
</dbReference>
<dbReference type="InterPro" id="IPR027065">
    <property type="entry name" value="Lon_Prtase"/>
</dbReference>
<dbReference type="GO" id="GO:0004176">
    <property type="term" value="F:ATP-dependent peptidase activity"/>
    <property type="evidence" value="ECO:0007669"/>
    <property type="project" value="InterPro"/>
</dbReference>
<dbReference type="SMART" id="SM00382">
    <property type="entry name" value="AAA"/>
    <property type="match status" value="1"/>
</dbReference>
<accession>A0A1J5RAT9</accession>